<keyword evidence="2" id="KW-1133">Transmembrane helix</keyword>
<keyword evidence="2" id="KW-0812">Transmembrane</keyword>
<feature type="domain" description="Alpha-carbonic anhydrase" evidence="4">
    <location>
        <begin position="21"/>
        <end position="302"/>
    </location>
</feature>
<evidence type="ECO:0000256" key="3">
    <source>
        <dbReference type="SAM" id="SignalP"/>
    </source>
</evidence>
<dbReference type="PANTHER" id="PTHR18952:SF208">
    <property type="entry name" value="CARBONIC ANHYDRASE XA-RELATED"/>
    <property type="match status" value="1"/>
</dbReference>
<protein>
    <submittedName>
        <fullName evidence="5">Alpha carbonic anhydrase 5</fullName>
    </submittedName>
</protein>
<feature type="chain" id="PRO_5043899749" evidence="3">
    <location>
        <begin position="21"/>
        <end position="330"/>
    </location>
</feature>
<proteinExistence type="inferred from homology"/>
<feature type="signal peptide" evidence="3">
    <location>
        <begin position="1"/>
        <end position="20"/>
    </location>
</feature>
<dbReference type="InterPro" id="IPR023561">
    <property type="entry name" value="Carbonic_anhydrase_a-class"/>
</dbReference>
<dbReference type="SMART" id="SM01057">
    <property type="entry name" value="Carb_anhydrase"/>
    <property type="match status" value="1"/>
</dbReference>
<dbReference type="PROSITE" id="PS51144">
    <property type="entry name" value="ALPHA_CA_2"/>
    <property type="match status" value="1"/>
</dbReference>
<reference evidence="5 6" key="1">
    <citation type="journal article" date="2023" name="BMC Biol.">
        <title>The compact genome of the sponge Oopsacas minuta (Hexactinellida) is lacking key metazoan core genes.</title>
        <authorList>
            <person name="Santini S."/>
            <person name="Schenkelaars Q."/>
            <person name="Jourda C."/>
            <person name="Duchesne M."/>
            <person name="Belahbib H."/>
            <person name="Rocher C."/>
            <person name="Selva M."/>
            <person name="Riesgo A."/>
            <person name="Vervoort M."/>
            <person name="Leys S.P."/>
            <person name="Kodjabachian L."/>
            <person name="Le Bivic A."/>
            <person name="Borchiellini C."/>
            <person name="Claverie J.M."/>
            <person name="Renard E."/>
        </authorList>
    </citation>
    <scope>NUCLEOTIDE SEQUENCE [LARGE SCALE GENOMIC DNA]</scope>
    <source>
        <strain evidence="5">SPO-2</strain>
    </source>
</reference>
<dbReference type="Gene3D" id="3.10.200.10">
    <property type="entry name" value="Alpha carbonic anhydrase"/>
    <property type="match status" value="1"/>
</dbReference>
<feature type="transmembrane region" description="Helical" evidence="2">
    <location>
        <begin position="309"/>
        <end position="329"/>
    </location>
</feature>
<keyword evidence="2" id="KW-0472">Membrane</keyword>
<dbReference type="GO" id="GO:0006730">
    <property type="term" value="P:one-carbon metabolic process"/>
    <property type="evidence" value="ECO:0007669"/>
    <property type="project" value="TreeGrafter"/>
</dbReference>
<dbReference type="AlphaFoldDB" id="A0AAV7JNS4"/>
<dbReference type="PANTHER" id="PTHR18952">
    <property type="entry name" value="CARBONIC ANHYDRASE"/>
    <property type="match status" value="1"/>
</dbReference>
<organism evidence="5 6">
    <name type="scientific">Oopsacas minuta</name>
    <dbReference type="NCBI Taxonomy" id="111878"/>
    <lineage>
        <taxon>Eukaryota</taxon>
        <taxon>Metazoa</taxon>
        <taxon>Porifera</taxon>
        <taxon>Hexactinellida</taxon>
        <taxon>Hexasterophora</taxon>
        <taxon>Lyssacinosida</taxon>
        <taxon>Leucopsacidae</taxon>
        <taxon>Oopsacas</taxon>
    </lineage>
</organism>
<accession>A0AAV7JNS4</accession>
<evidence type="ECO:0000313" key="6">
    <source>
        <dbReference type="Proteomes" id="UP001165289"/>
    </source>
</evidence>
<dbReference type="SUPFAM" id="SSF51069">
    <property type="entry name" value="Carbonic anhydrase"/>
    <property type="match status" value="1"/>
</dbReference>
<sequence>MGRLIFITILIFVLCSNIRAQEWGYEPPIGPSEWPSISPSYSECGEGTMQSPVDIITDTVVMSEEGTGLFLLHNDMMRNGTLVNDGHTVEFQADDPTNTNAPTIALVHNGDDPFFTGRTLGDRYHLNSLDFHWGSTDSQGSEHFINSEGTVGEVHFNYFNSEYTNFTTAAQQSDGLTIIALRLRVCANSDFNTVFGTDNEYLETLSNDESVSGINWRLSDLHECESIIVGVCNDKFYVYHGSLTIPPCYQSALWWVSAQSRCITRQQLDLLRMQRVSTDGAILVNNYRPLQDVDGRTIQQTGLNSASSLSQSLMINLLTLIMLFLVVLAL</sequence>
<keyword evidence="6" id="KW-1185">Reference proteome</keyword>
<dbReference type="Proteomes" id="UP001165289">
    <property type="component" value="Unassembled WGS sequence"/>
</dbReference>
<dbReference type="GO" id="GO:0008270">
    <property type="term" value="F:zinc ion binding"/>
    <property type="evidence" value="ECO:0007669"/>
    <property type="project" value="InterPro"/>
</dbReference>
<keyword evidence="3" id="KW-0732">Signal</keyword>
<name>A0AAV7JNS4_9METZ</name>
<dbReference type="Pfam" id="PF00194">
    <property type="entry name" value="Carb_anhydrase"/>
    <property type="match status" value="1"/>
</dbReference>
<dbReference type="InterPro" id="IPR001148">
    <property type="entry name" value="CA_dom"/>
</dbReference>
<evidence type="ECO:0000256" key="1">
    <source>
        <dbReference type="ARBA" id="ARBA00010718"/>
    </source>
</evidence>
<comment type="caution">
    <text evidence="5">The sequence shown here is derived from an EMBL/GenBank/DDBJ whole genome shotgun (WGS) entry which is preliminary data.</text>
</comment>
<dbReference type="CDD" id="cd00326">
    <property type="entry name" value="alpha_CA"/>
    <property type="match status" value="1"/>
</dbReference>
<evidence type="ECO:0000313" key="5">
    <source>
        <dbReference type="EMBL" id="KAI6650508.1"/>
    </source>
</evidence>
<evidence type="ECO:0000256" key="2">
    <source>
        <dbReference type="SAM" id="Phobius"/>
    </source>
</evidence>
<comment type="similarity">
    <text evidence="1">Belongs to the alpha-carbonic anhydrase family.</text>
</comment>
<dbReference type="EMBL" id="JAKMXF010000310">
    <property type="protein sequence ID" value="KAI6650508.1"/>
    <property type="molecule type" value="Genomic_DNA"/>
</dbReference>
<dbReference type="GO" id="GO:0004089">
    <property type="term" value="F:carbonate dehydratase activity"/>
    <property type="evidence" value="ECO:0007669"/>
    <property type="project" value="InterPro"/>
</dbReference>
<dbReference type="InterPro" id="IPR036398">
    <property type="entry name" value="CA_dom_sf"/>
</dbReference>
<gene>
    <name evidence="5" type="ORF">LOD99_7559</name>
</gene>
<evidence type="ECO:0000259" key="4">
    <source>
        <dbReference type="PROSITE" id="PS51144"/>
    </source>
</evidence>